<dbReference type="AlphaFoldDB" id="A0A9D6V0X1"/>
<dbReference type="Proteomes" id="UP000807825">
    <property type="component" value="Unassembled WGS sequence"/>
</dbReference>
<feature type="non-terminal residue" evidence="2">
    <location>
        <position position="1"/>
    </location>
</feature>
<protein>
    <submittedName>
        <fullName evidence="2">Uncharacterized protein</fullName>
    </submittedName>
</protein>
<dbReference type="EMBL" id="JACRDE010000277">
    <property type="protein sequence ID" value="MBI5249863.1"/>
    <property type="molecule type" value="Genomic_DNA"/>
</dbReference>
<evidence type="ECO:0000256" key="1">
    <source>
        <dbReference type="SAM" id="MobiDB-lite"/>
    </source>
</evidence>
<feature type="region of interest" description="Disordered" evidence="1">
    <location>
        <begin position="41"/>
        <end position="80"/>
    </location>
</feature>
<gene>
    <name evidence="2" type="ORF">HY912_10250</name>
</gene>
<reference evidence="2" key="1">
    <citation type="submission" date="2020-07" db="EMBL/GenBank/DDBJ databases">
        <title>Huge and variable diversity of episymbiotic CPR bacteria and DPANN archaea in groundwater ecosystems.</title>
        <authorList>
            <person name="He C.Y."/>
            <person name="Keren R."/>
            <person name="Whittaker M."/>
            <person name="Farag I.F."/>
            <person name="Doudna J."/>
            <person name="Cate J.H.D."/>
            <person name="Banfield J.F."/>
        </authorList>
    </citation>
    <scope>NUCLEOTIDE SEQUENCE</scope>
    <source>
        <strain evidence="2">NC_groundwater_1664_Pr3_B-0.1um_52_9</strain>
    </source>
</reference>
<sequence length="80" mass="8453">RPVLQIRATDRESMDVIAGKIQKASAKPGFNRAILAIKTETEEGPSLRLMGPAKGAPSAPDSERPESLTGVQGVKPGSER</sequence>
<comment type="caution">
    <text evidence="2">The sequence shown here is derived from an EMBL/GenBank/DDBJ whole genome shotgun (WGS) entry which is preliminary data.</text>
</comment>
<evidence type="ECO:0000313" key="3">
    <source>
        <dbReference type="Proteomes" id="UP000807825"/>
    </source>
</evidence>
<evidence type="ECO:0000313" key="2">
    <source>
        <dbReference type="EMBL" id="MBI5249863.1"/>
    </source>
</evidence>
<accession>A0A9D6V0X1</accession>
<organism evidence="2 3">
    <name type="scientific">Desulfomonile tiedjei</name>
    <dbReference type="NCBI Taxonomy" id="2358"/>
    <lineage>
        <taxon>Bacteria</taxon>
        <taxon>Pseudomonadati</taxon>
        <taxon>Thermodesulfobacteriota</taxon>
        <taxon>Desulfomonilia</taxon>
        <taxon>Desulfomonilales</taxon>
        <taxon>Desulfomonilaceae</taxon>
        <taxon>Desulfomonile</taxon>
    </lineage>
</organism>
<proteinExistence type="predicted"/>
<name>A0A9D6V0X1_9BACT</name>